<dbReference type="PATRIC" id="fig|595434.4.peg.336"/>
<sequence length="71" mass="7563">MFPNTDPPQQQSIQAGVVVCRSASQTGMRTRNLPSLVTKYEKTSVAIASATTTEVAVGRSSSVAQLRFFAS</sequence>
<keyword evidence="2" id="KW-1185">Reference proteome</keyword>
<comment type="caution">
    <text evidence="1">The sequence shown here is derived from an EMBL/GenBank/DDBJ whole genome shotgun (WGS) entry which is preliminary data.</text>
</comment>
<evidence type="ECO:0000313" key="2">
    <source>
        <dbReference type="Proteomes" id="UP000036367"/>
    </source>
</evidence>
<gene>
    <name evidence="1" type="ORF">RISK_000351</name>
</gene>
<organism evidence="1 2">
    <name type="scientific">Rhodopirellula islandica</name>
    <dbReference type="NCBI Taxonomy" id="595434"/>
    <lineage>
        <taxon>Bacteria</taxon>
        <taxon>Pseudomonadati</taxon>
        <taxon>Planctomycetota</taxon>
        <taxon>Planctomycetia</taxon>
        <taxon>Pirellulales</taxon>
        <taxon>Pirellulaceae</taxon>
        <taxon>Rhodopirellula</taxon>
    </lineage>
</organism>
<evidence type="ECO:0000313" key="1">
    <source>
        <dbReference type="EMBL" id="KLU07273.1"/>
    </source>
</evidence>
<protein>
    <submittedName>
        <fullName evidence="1">Uncharacterized protein</fullName>
    </submittedName>
</protein>
<accession>A0A0J1BLF6</accession>
<dbReference type="Proteomes" id="UP000036367">
    <property type="component" value="Unassembled WGS sequence"/>
</dbReference>
<reference evidence="1" key="1">
    <citation type="submission" date="2015-05" db="EMBL/GenBank/DDBJ databases">
        <title>Permanent draft genome of Rhodopirellula islandicus K833.</title>
        <authorList>
            <person name="Kizina J."/>
            <person name="Richter M."/>
            <person name="Glockner F.O."/>
            <person name="Harder J."/>
        </authorList>
    </citation>
    <scope>NUCLEOTIDE SEQUENCE [LARGE SCALE GENOMIC DNA]</scope>
    <source>
        <strain evidence="1">K833</strain>
    </source>
</reference>
<proteinExistence type="predicted"/>
<dbReference type="EMBL" id="LECT01000006">
    <property type="protein sequence ID" value="KLU07273.1"/>
    <property type="molecule type" value="Genomic_DNA"/>
</dbReference>
<dbReference type="AlphaFoldDB" id="A0A0J1BLF6"/>
<name>A0A0J1BLF6_RHOIS</name>